<sequence>MEHRQLAASWRFGLILSVVLAYLAAVTLLVLPVQAQENPRYFKPGEIKANVVGDGANYRQLKLQLRGEMGSLLTVGKEVIDREESGKILQILADQTKIGNSHEDAENIRVEFKNNPSGGQIVIDGRNKSYPAGETLSIVFEVEPSASLGRYSFSTDLDQDQATIDPGNEENSVEKSSEQRTSESTKLTPLEQPVSSSATPTAQSSEVSTTKDEKEKPESIATKEKDPGNRGINKDQPKDNVSPSVRELNEERAKMSFRAAPDSKQYGDFRARIISWSEGNYKPLVQDEWDRTLRFVVEDRGTLRTIKFTGKNNFSQSKVYYSVTINGKLVDFNIKDISLLGDRTHPTIALTYPINIVPGDEITVKYRQDGENGWASNSLELKGLRNPINDALDPLPPLSCEQGQRVWIAQSAGQAERNSVILSQARFDINNFREISSTAGPDGFGWVYNALGYNPRDRWLYAVSQDVRDQSGQLVEDFPPGHLLQIHPETGKVHDRGEITGFKTNGDREKISTGFFGNNGTYYIANGSQSGTATLYSVNFNTLMATPLGSSDQQIKANDHAPLSTDATYAWGIRSSSPTSTTPMYMERVNLLNGKVDLFDITNLRLPRTVWGSAWRNSNGTISFSGNNGEGVYQFEITNPYSQRPEFKIKTVSKIPVSYNNDGASNGAEPYAADLSVQKKFTGFGDDGRARWKITLKNDGPCGSSGSTVTDTFPARYSGMKVEGQGGASSVTLDEKNHQIKINFNELEPGVSRDIIVSANVGDKNQCIDNGVKVVGVEDDPNSNNNTASVSGCTVNVIKTVQETTEKWSTTENRRLYTAHYTVEVKNNDPKNSQKFGPMTDKLGYPAGVKPTSVRATDENGVTKNLKLDSNSFVIAEQDTIIGPGKISRFSIEVDYVFDASEFKPETKDCNGTQGFGLYNKVSLPSGQEVEFSDNSACTPVLLPQNPQVIIRKADANNGNRLLTGSEFTLHQLTRSGDDARDPWYFSGENLSEFILNDVPYGDYMLVEEKAPHNYFLLSEPYRFALVPGENGAVVIPKDSNSSGLIASESDSQRNAVIITVADLTVAELPLTGGRGYLYFLTFGSLIVVCGIGMARNRIRE</sequence>
<dbReference type="RefSeq" id="WP_187974933.1">
    <property type="nucleotide sequence ID" value="NZ_CP046884.1"/>
</dbReference>
<dbReference type="AlphaFoldDB" id="A0A7H0SLQ3"/>
<evidence type="ECO:0000313" key="7">
    <source>
        <dbReference type="Proteomes" id="UP000516320"/>
    </source>
</evidence>
<evidence type="ECO:0000259" key="5">
    <source>
        <dbReference type="Pfam" id="PF21959"/>
    </source>
</evidence>
<gene>
    <name evidence="6" type="ORF">GP475_01665</name>
</gene>
<evidence type="ECO:0008006" key="8">
    <source>
        <dbReference type="Google" id="ProtNLM"/>
    </source>
</evidence>
<keyword evidence="2" id="KW-0472">Membrane</keyword>
<feature type="transmembrane region" description="Helical" evidence="2">
    <location>
        <begin position="1076"/>
        <end position="1095"/>
    </location>
</feature>
<evidence type="ECO:0000256" key="2">
    <source>
        <dbReference type="SAM" id="Phobius"/>
    </source>
</evidence>
<feature type="region of interest" description="Disordered" evidence="1">
    <location>
        <begin position="157"/>
        <end position="245"/>
    </location>
</feature>
<accession>A0A7H0SLQ3</accession>
<dbReference type="InterPro" id="IPR054215">
    <property type="entry name" value="DUF6923"/>
</dbReference>
<keyword evidence="2" id="KW-1133">Transmembrane helix</keyword>
<dbReference type="InterPro" id="IPR001434">
    <property type="entry name" value="OmcB-like_DUF11"/>
</dbReference>
<feature type="compositionally biased region" description="Basic and acidic residues" evidence="1">
    <location>
        <begin position="209"/>
        <end position="238"/>
    </location>
</feature>
<proteinExistence type="predicted"/>
<feature type="region of interest" description="Disordered" evidence="1">
    <location>
        <begin position="828"/>
        <end position="850"/>
    </location>
</feature>
<dbReference type="Pfam" id="PF17802">
    <property type="entry name" value="SpaA"/>
    <property type="match status" value="1"/>
</dbReference>
<dbReference type="KEGG" id="cpoy:GP475_01665"/>
<feature type="compositionally biased region" description="Polar residues" evidence="1">
    <location>
        <begin position="184"/>
        <end position="208"/>
    </location>
</feature>
<keyword evidence="7" id="KW-1185">Reference proteome</keyword>
<organism evidence="6 7">
    <name type="scientific">Corynebacterium poyangense</name>
    <dbReference type="NCBI Taxonomy" id="2684405"/>
    <lineage>
        <taxon>Bacteria</taxon>
        <taxon>Bacillati</taxon>
        <taxon>Actinomycetota</taxon>
        <taxon>Actinomycetes</taxon>
        <taxon>Mycobacteriales</taxon>
        <taxon>Corynebacteriaceae</taxon>
        <taxon>Corynebacterium</taxon>
    </lineage>
</organism>
<dbReference type="EMBL" id="CP046884">
    <property type="protein sequence ID" value="QNQ89478.1"/>
    <property type="molecule type" value="Genomic_DNA"/>
</dbReference>
<feature type="domain" description="DUF11" evidence="3">
    <location>
        <begin position="687"/>
        <end position="791"/>
    </location>
</feature>
<name>A0A7H0SLQ3_9CORY</name>
<dbReference type="Proteomes" id="UP000516320">
    <property type="component" value="Chromosome"/>
</dbReference>
<feature type="domain" description="SpaA-like prealbumin fold" evidence="4">
    <location>
        <begin position="948"/>
        <end position="1026"/>
    </location>
</feature>
<dbReference type="Pfam" id="PF01345">
    <property type="entry name" value="DUF11"/>
    <property type="match status" value="1"/>
</dbReference>
<evidence type="ECO:0000313" key="6">
    <source>
        <dbReference type="EMBL" id="QNQ89478.1"/>
    </source>
</evidence>
<evidence type="ECO:0000259" key="4">
    <source>
        <dbReference type="Pfam" id="PF17802"/>
    </source>
</evidence>
<feature type="domain" description="DUF6923" evidence="5">
    <location>
        <begin position="420"/>
        <end position="666"/>
    </location>
</feature>
<keyword evidence="2" id="KW-0812">Transmembrane</keyword>
<evidence type="ECO:0000256" key="1">
    <source>
        <dbReference type="SAM" id="MobiDB-lite"/>
    </source>
</evidence>
<dbReference type="InterPro" id="IPR041033">
    <property type="entry name" value="SpaA_PFL_dom_1"/>
</dbReference>
<evidence type="ECO:0000259" key="3">
    <source>
        <dbReference type="Pfam" id="PF01345"/>
    </source>
</evidence>
<dbReference type="Gene3D" id="2.60.40.10">
    <property type="entry name" value="Immunoglobulins"/>
    <property type="match status" value="1"/>
</dbReference>
<dbReference type="InterPro" id="IPR013783">
    <property type="entry name" value="Ig-like_fold"/>
</dbReference>
<dbReference type="GO" id="GO:0005975">
    <property type="term" value="P:carbohydrate metabolic process"/>
    <property type="evidence" value="ECO:0007669"/>
    <property type="project" value="UniProtKB-ARBA"/>
</dbReference>
<feature type="compositionally biased region" description="Basic and acidic residues" evidence="1">
    <location>
        <begin position="172"/>
        <end position="183"/>
    </location>
</feature>
<protein>
    <recommendedName>
        <fullName evidence="8">Prealbumin-like fold domain-containing protein</fullName>
    </recommendedName>
</protein>
<dbReference type="Pfam" id="PF21959">
    <property type="entry name" value="DUF6923"/>
    <property type="match status" value="1"/>
</dbReference>
<reference evidence="6 7" key="1">
    <citation type="submission" date="2019-12" db="EMBL/GenBank/DDBJ databases">
        <title>Corynebacterium sp. nov., isolated from feces of the Anser Albifrons in China.</title>
        <authorList>
            <person name="Liu Q."/>
        </authorList>
    </citation>
    <scope>NUCLEOTIDE SEQUENCE [LARGE SCALE GENOMIC DNA]</scope>
    <source>
        <strain evidence="6 7">4H37-19</strain>
    </source>
</reference>